<evidence type="ECO:0000313" key="2">
    <source>
        <dbReference type="WBParaSite" id="ALUE_0000025201-mRNA-1"/>
    </source>
</evidence>
<accession>A0A0M3HFF7</accession>
<organism evidence="1 2">
    <name type="scientific">Ascaris lumbricoides</name>
    <name type="common">Giant roundworm</name>
    <dbReference type="NCBI Taxonomy" id="6252"/>
    <lineage>
        <taxon>Eukaryota</taxon>
        <taxon>Metazoa</taxon>
        <taxon>Ecdysozoa</taxon>
        <taxon>Nematoda</taxon>
        <taxon>Chromadorea</taxon>
        <taxon>Rhabditida</taxon>
        <taxon>Spirurina</taxon>
        <taxon>Ascaridomorpha</taxon>
        <taxon>Ascaridoidea</taxon>
        <taxon>Ascarididae</taxon>
        <taxon>Ascaris</taxon>
    </lineage>
</organism>
<reference evidence="2" key="1">
    <citation type="submission" date="2017-02" db="UniProtKB">
        <authorList>
            <consortium name="WormBaseParasite"/>
        </authorList>
    </citation>
    <scope>IDENTIFICATION</scope>
</reference>
<proteinExistence type="predicted"/>
<dbReference type="WBParaSite" id="ALUE_0000025201-mRNA-1">
    <property type="protein sequence ID" value="ALUE_0000025201-mRNA-1"/>
    <property type="gene ID" value="ALUE_0000025201"/>
</dbReference>
<dbReference type="Proteomes" id="UP000036681">
    <property type="component" value="Unplaced"/>
</dbReference>
<dbReference type="AlphaFoldDB" id="A0A0M3HFF7"/>
<protein>
    <submittedName>
        <fullName evidence="2">Secreted protein</fullName>
    </submittedName>
</protein>
<name>A0A0M3HFF7_ASCLU</name>
<evidence type="ECO:0000313" key="1">
    <source>
        <dbReference type="Proteomes" id="UP000036681"/>
    </source>
</evidence>
<keyword evidence="1" id="KW-1185">Reference proteome</keyword>
<sequence>MRHIFFSEVLKLSIIKEIFAVSLKPSSRVHSAVTAAPPCINHEYKNAIHSKSHKKEPYEVVEVCRRYLKSFAGASCGTTGPLP</sequence>